<evidence type="ECO:0000256" key="3">
    <source>
        <dbReference type="ARBA" id="ARBA00022448"/>
    </source>
</evidence>
<dbReference type="InterPro" id="IPR049031">
    <property type="entry name" value="T2SSK_SAM-like_1st"/>
</dbReference>
<dbReference type="OrthoDB" id="260436at2"/>
<comment type="similarity">
    <text evidence="2">Belongs to the GSP K family.</text>
</comment>
<sequence length="547" mass="59714">MKKLLSNPSRIETRSQSPDRQGMILVIVMMVIVLISLAGYGFLNALMTENKAVYMRGDELQAENLVQSGVAVVQALAAQTDQQRQEFFEEETAAEEIYKGVLVYGESDSFFRGRFTILSVNPQATTPAKFQYGPSNESAKLNLHAVAQWEADEPGSGVNALLQLPHMTEPIANALLDWIDTDSEARSQGAESEYYGALSPAYSARNGVPLALDELLLVRDVNRSILYGKDLNYDFYTDPNELSLQTDEESSESLEDDNTFPWTWLLTVHSAERNENATGEPLINVNQADLQQLHAAVTESLGAAWANYIVAYRQYGQAAEKRDPAAFSSAQPVDSLTMDYSKPVQFPINNLLALVGTTIKKPAIGEEDEVIYASPLSGSGSGPDDELTKLFTNLTVDSEPVLIGKVNLNLAPAPVLKAVPGMDDPTLEAIQSARENQSSTDPASRQHAIWPLLEEAVTLEKMEELIPYLTCGGNVYQAQVVGFYDQTGPSMRAEVIIDGTQGSPRVVKWTDLRMQGQPFPPELLGAQLDESEFESAGSSSTSSSALD</sequence>
<dbReference type="GO" id="GO:0004674">
    <property type="term" value="F:protein serine/threonine kinase activity"/>
    <property type="evidence" value="ECO:0007669"/>
    <property type="project" value="UniProtKB-KW"/>
</dbReference>
<evidence type="ECO:0000313" key="19">
    <source>
        <dbReference type="Proteomes" id="UP000317178"/>
    </source>
</evidence>
<comment type="subcellular location">
    <subcellularLocation>
        <location evidence="1">Cell inner membrane</location>
    </subcellularLocation>
</comment>
<keyword evidence="11" id="KW-0067">ATP-binding</keyword>
<evidence type="ECO:0000313" key="18">
    <source>
        <dbReference type="EMBL" id="QDU81790.1"/>
    </source>
</evidence>
<feature type="compositionally biased region" description="Low complexity" evidence="15">
    <location>
        <begin position="534"/>
        <end position="547"/>
    </location>
</feature>
<evidence type="ECO:0000256" key="4">
    <source>
        <dbReference type="ARBA" id="ARBA00022475"/>
    </source>
</evidence>
<dbReference type="SUPFAM" id="SSF158544">
    <property type="entry name" value="GspK insert domain-like"/>
    <property type="match status" value="1"/>
</dbReference>
<name>A0A518CRF0_9PLAN</name>
<accession>A0A518CRF0</accession>
<evidence type="ECO:0000259" key="17">
    <source>
        <dbReference type="PROSITE" id="PS51285"/>
    </source>
</evidence>
<evidence type="ECO:0000256" key="12">
    <source>
        <dbReference type="ARBA" id="ARBA00022927"/>
    </source>
</evidence>
<keyword evidence="14 16" id="KW-0472">Membrane</keyword>
<dbReference type="EMBL" id="CP036281">
    <property type="protein sequence ID" value="QDU81790.1"/>
    <property type="molecule type" value="Genomic_DNA"/>
</dbReference>
<evidence type="ECO:0000256" key="16">
    <source>
        <dbReference type="SAM" id="Phobius"/>
    </source>
</evidence>
<evidence type="ECO:0000256" key="13">
    <source>
        <dbReference type="ARBA" id="ARBA00022989"/>
    </source>
</evidence>
<keyword evidence="12" id="KW-0653">Protein transport</keyword>
<feature type="region of interest" description="Disordered" evidence="15">
    <location>
        <begin position="523"/>
        <end position="547"/>
    </location>
</feature>
<evidence type="ECO:0000256" key="5">
    <source>
        <dbReference type="ARBA" id="ARBA00022519"/>
    </source>
</evidence>
<keyword evidence="13 16" id="KW-1133">Transmembrane helix</keyword>
<evidence type="ECO:0000256" key="7">
    <source>
        <dbReference type="ARBA" id="ARBA00022679"/>
    </source>
</evidence>
<dbReference type="Proteomes" id="UP000317178">
    <property type="component" value="Chromosome"/>
</dbReference>
<keyword evidence="8 16" id="KW-0812">Transmembrane</keyword>
<protein>
    <submittedName>
        <fullName evidence="18">General secretion pathway protein K</fullName>
    </submittedName>
</protein>
<dbReference type="InterPro" id="IPR005628">
    <property type="entry name" value="GspK"/>
</dbReference>
<evidence type="ECO:0000256" key="10">
    <source>
        <dbReference type="ARBA" id="ARBA00022777"/>
    </source>
</evidence>
<keyword evidence="3" id="KW-0813">Transport</keyword>
<gene>
    <name evidence="18" type="ORF">Pla110_35400</name>
</gene>
<evidence type="ECO:0000256" key="6">
    <source>
        <dbReference type="ARBA" id="ARBA00022527"/>
    </source>
</evidence>
<feature type="domain" description="AGC-kinase C-terminal" evidence="17">
    <location>
        <begin position="505"/>
        <end position="547"/>
    </location>
</feature>
<feature type="transmembrane region" description="Helical" evidence="16">
    <location>
        <begin position="21"/>
        <end position="43"/>
    </location>
</feature>
<dbReference type="PANTHER" id="PTHR38831:SF2">
    <property type="entry name" value="TYPE II SECRETION SYSTEM PROTEIN K"/>
    <property type="match status" value="1"/>
</dbReference>
<keyword evidence="10" id="KW-0418">Kinase</keyword>
<evidence type="ECO:0000256" key="11">
    <source>
        <dbReference type="ARBA" id="ARBA00022840"/>
    </source>
</evidence>
<dbReference type="InterPro" id="IPR038072">
    <property type="entry name" value="GspK_central_sf"/>
</dbReference>
<evidence type="ECO:0000256" key="9">
    <source>
        <dbReference type="ARBA" id="ARBA00022741"/>
    </source>
</evidence>
<dbReference type="PROSITE" id="PS51285">
    <property type="entry name" value="AGC_KINASE_CTER"/>
    <property type="match status" value="1"/>
</dbReference>
<keyword evidence="6" id="KW-0723">Serine/threonine-protein kinase</keyword>
<dbReference type="GO" id="GO:0005886">
    <property type="term" value="C:plasma membrane"/>
    <property type="evidence" value="ECO:0007669"/>
    <property type="project" value="UniProtKB-SubCell"/>
</dbReference>
<dbReference type="RefSeq" id="WP_144997424.1">
    <property type="nucleotide sequence ID" value="NZ_CP036281.1"/>
</dbReference>
<dbReference type="AlphaFoldDB" id="A0A518CRF0"/>
<keyword evidence="19" id="KW-1185">Reference proteome</keyword>
<keyword evidence="9" id="KW-0547">Nucleotide-binding</keyword>
<keyword evidence="5" id="KW-0997">Cell inner membrane</keyword>
<proteinExistence type="inferred from homology"/>
<keyword evidence="7" id="KW-0808">Transferase</keyword>
<organism evidence="18 19">
    <name type="scientific">Polystyrenella longa</name>
    <dbReference type="NCBI Taxonomy" id="2528007"/>
    <lineage>
        <taxon>Bacteria</taxon>
        <taxon>Pseudomonadati</taxon>
        <taxon>Planctomycetota</taxon>
        <taxon>Planctomycetia</taxon>
        <taxon>Planctomycetales</taxon>
        <taxon>Planctomycetaceae</taxon>
        <taxon>Polystyrenella</taxon>
    </lineage>
</organism>
<dbReference type="Pfam" id="PF21687">
    <property type="entry name" value="T2SSK_1st"/>
    <property type="match status" value="1"/>
</dbReference>
<reference evidence="18 19" key="1">
    <citation type="submission" date="2019-02" db="EMBL/GenBank/DDBJ databases">
        <title>Deep-cultivation of Planctomycetes and their phenomic and genomic characterization uncovers novel biology.</title>
        <authorList>
            <person name="Wiegand S."/>
            <person name="Jogler M."/>
            <person name="Boedeker C."/>
            <person name="Pinto D."/>
            <person name="Vollmers J."/>
            <person name="Rivas-Marin E."/>
            <person name="Kohn T."/>
            <person name="Peeters S.H."/>
            <person name="Heuer A."/>
            <person name="Rast P."/>
            <person name="Oberbeckmann S."/>
            <person name="Bunk B."/>
            <person name="Jeske O."/>
            <person name="Meyerdierks A."/>
            <person name="Storesund J.E."/>
            <person name="Kallscheuer N."/>
            <person name="Luecker S."/>
            <person name="Lage O.M."/>
            <person name="Pohl T."/>
            <person name="Merkel B.J."/>
            <person name="Hornburger P."/>
            <person name="Mueller R.-W."/>
            <person name="Bruemmer F."/>
            <person name="Labrenz M."/>
            <person name="Spormann A.M."/>
            <person name="Op den Camp H."/>
            <person name="Overmann J."/>
            <person name="Amann R."/>
            <person name="Jetten M.S.M."/>
            <person name="Mascher T."/>
            <person name="Medema M.H."/>
            <person name="Devos D.P."/>
            <person name="Kaster A.-K."/>
            <person name="Ovreas L."/>
            <person name="Rohde M."/>
            <person name="Galperin M.Y."/>
            <person name="Jogler C."/>
        </authorList>
    </citation>
    <scope>NUCLEOTIDE SEQUENCE [LARGE SCALE GENOMIC DNA]</scope>
    <source>
        <strain evidence="18 19">Pla110</strain>
    </source>
</reference>
<evidence type="ECO:0000256" key="15">
    <source>
        <dbReference type="SAM" id="MobiDB-lite"/>
    </source>
</evidence>
<evidence type="ECO:0000256" key="14">
    <source>
        <dbReference type="ARBA" id="ARBA00023136"/>
    </source>
</evidence>
<dbReference type="PANTHER" id="PTHR38831">
    <property type="entry name" value="TYPE II SECRETION SYSTEM PROTEIN K"/>
    <property type="match status" value="1"/>
</dbReference>
<dbReference type="InterPro" id="IPR000961">
    <property type="entry name" value="AGC-kinase_C"/>
</dbReference>
<dbReference type="Gene3D" id="1.10.40.60">
    <property type="entry name" value="EpsJ-like"/>
    <property type="match status" value="1"/>
</dbReference>
<dbReference type="GO" id="GO:0005524">
    <property type="term" value="F:ATP binding"/>
    <property type="evidence" value="ECO:0007669"/>
    <property type="project" value="UniProtKB-KW"/>
</dbReference>
<evidence type="ECO:0000256" key="2">
    <source>
        <dbReference type="ARBA" id="ARBA00007246"/>
    </source>
</evidence>
<keyword evidence="4" id="KW-1003">Cell membrane</keyword>
<dbReference type="KEGG" id="plon:Pla110_35400"/>
<evidence type="ECO:0000256" key="8">
    <source>
        <dbReference type="ARBA" id="ARBA00022692"/>
    </source>
</evidence>
<dbReference type="GO" id="GO:0009306">
    <property type="term" value="P:protein secretion"/>
    <property type="evidence" value="ECO:0007669"/>
    <property type="project" value="InterPro"/>
</dbReference>
<evidence type="ECO:0000256" key="1">
    <source>
        <dbReference type="ARBA" id="ARBA00004533"/>
    </source>
</evidence>